<dbReference type="SUPFAM" id="SSF48371">
    <property type="entry name" value="ARM repeat"/>
    <property type="match status" value="1"/>
</dbReference>
<dbReference type="EMBL" id="JBEPLV010000008">
    <property type="protein sequence ID" value="MET3549438.1"/>
    <property type="molecule type" value="Genomic_DNA"/>
</dbReference>
<dbReference type="Proteomes" id="UP001549098">
    <property type="component" value="Unassembled WGS sequence"/>
</dbReference>
<comment type="caution">
    <text evidence="1">The sequence shown here is derived from an EMBL/GenBank/DDBJ whole genome shotgun (WGS) entry which is preliminary data.</text>
</comment>
<accession>A0ABV2FCF2</accession>
<dbReference type="InterPro" id="IPR011989">
    <property type="entry name" value="ARM-like"/>
</dbReference>
<name>A0ABV2FCF2_9BACL</name>
<gene>
    <name evidence="1" type="ORF">ABID47_006075</name>
</gene>
<organism evidence="1 2">
    <name type="scientific">Paenibacillus favisporus</name>
    <dbReference type="NCBI Taxonomy" id="221028"/>
    <lineage>
        <taxon>Bacteria</taxon>
        <taxon>Bacillati</taxon>
        <taxon>Bacillota</taxon>
        <taxon>Bacilli</taxon>
        <taxon>Bacillales</taxon>
        <taxon>Paenibacillaceae</taxon>
        <taxon>Paenibacillus</taxon>
    </lineage>
</organism>
<evidence type="ECO:0000313" key="1">
    <source>
        <dbReference type="EMBL" id="MET3549438.1"/>
    </source>
</evidence>
<dbReference type="InterPro" id="IPR016024">
    <property type="entry name" value="ARM-type_fold"/>
</dbReference>
<evidence type="ECO:0000313" key="2">
    <source>
        <dbReference type="Proteomes" id="UP001549098"/>
    </source>
</evidence>
<dbReference type="RefSeq" id="WP_354502493.1">
    <property type="nucleotide sequence ID" value="NZ_JBEPLV010000008.1"/>
</dbReference>
<protein>
    <submittedName>
        <fullName evidence="1">HEAT repeat protein</fullName>
    </submittedName>
</protein>
<proteinExistence type="predicted"/>
<sequence>MNLNRINQLILRNKIDEALHFIEEVGGTKDTAVAPLLLELLTTTENHLIRNQTAIALSDMECQEAVVPIIELLKDPKTLGYRGSLLYALEPLNYSKHIDILLEFVISGNFEVSRNSFLLLEQVKDQITPELKQKYRNKMNTIIEGLEEEIEFLEEAIEELNL</sequence>
<dbReference type="Gene3D" id="1.25.10.10">
    <property type="entry name" value="Leucine-rich Repeat Variant"/>
    <property type="match status" value="1"/>
</dbReference>
<reference evidence="1 2" key="1">
    <citation type="submission" date="2024-06" db="EMBL/GenBank/DDBJ databases">
        <title>Genomic Encyclopedia of Type Strains, Phase IV (KMG-IV): sequencing the most valuable type-strain genomes for metagenomic binning, comparative biology and taxonomic classification.</title>
        <authorList>
            <person name="Goeker M."/>
        </authorList>
    </citation>
    <scope>NUCLEOTIDE SEQUENCE [LARGE SCALE GENOMIC DNA]</scope>
    <source>
        <strain evidence="1 2">DSM 17253</strain>
    </source>
</reference>
<keyword evidence="2" id="KW-1185">Reference proteome</keyword>